<dbReference type="InterPro" id="IPR001810">
    <property type="entry name" value="F-box_dom"/>
</dbReference>
<feature type="compositionally biased region" description="Acidic residues" evidence="1">
    <location>
        <begin position="509"/>
        <end position="522"/>
    </location>
</feature>
<dbReference type="PROSITE" id="PS50181">
    <property type="entry name" value="FBOX"/>
    <property type="match status" value="1"/>
</dbReference>
<protein>
    <recommendedName>
        <fullName evidence="2">F-box domain-containing protein</fullName>
    </recommendedName>
</protein>
<sequence length="536" mass="60326">MANNMQSQHTGMAALPRELLDRVASFLPTTDFSNLRLSCRAVESKVFPYWSNSFIRKKQFMISELSLKTLLAISEHPTLSRCLKHLLIGLDEFASVSPYNLTSLSHYQEHQASVCSQSALLDSGAAVTLLARALARLPNLESINIRDFNSPTRYRDTGPTGAATEWRSYGSSEYRGWDGHRSHIFPVTNNFFAVRVFRAVLAAASLSKCRPYSFEVTLRHRYGALCDAAFAPLPTMTDECAQFLRGLTKLHIDLGMTRDNFGAPTPHAWQRPNSANLTSAEAFWDPETINLRRFLAQTSQVTHLRMNFVQYHARGSVNEAAVPRFIQWLTLKPGQFADSDDKPGWSHVNPAPILLPLRQLDLGDICLDVTVLTSLLKKFTELNTLSLKAIGLASKHNSDSQDGGPIRESATWARFLRELLSITPKLRRMTLRRIQEFTAHGAPNKDILFLRPGEFPKVTDKTTTRDIYNVDQAALDRLVDSMWTFTDWARVHQPDLLQIGEDTEIYVEEGEETDEIEDEDDVDLHGVDDGSSDEAE</sequence>
<dbReference type="AlphaFoldDB" id="A0A2T3A1S3"/>
<dbReference type="OrthoDB" id="5279008at2759"/>
<evidence type="ECO:0000313" key="4">
    <source>
        <dbReference type="Proteomes" id="UP000241462"/>
    </source>
</evidence>
<evidence type="ECO:0000259" key="2">
    <source>
        <dbReference type="PROSITE" id="PS50181"/>
    </source>
</evidence>
<evidence type="ECO:0000313" key="3">
    <source>
        <dbReference type="EMBL" id="PSR81250.1"/>
    </source>
</evidence>
<feature type="domain" description="F-box" evidence="2">
    <location>
        <begin position="9"/>
        <end position="58"/>
    </location>
</feature>
<accession>A0A2T3A1S3</accession>
<gene>
    <name evidence="3" type="ORF">BD289DRAFT_44170</name>
</gene>
<evidence type="ECO:0000256" key="1">
    <source>
        <dbReference type="SAM" id="MobiDB-lite"/>
    </source>
</evidence>
<keyword evidence="4" id="KW-1185">Reference proteome</keyword>
<reference evidence="3 4" key="1">
    <citation type="journal article" date="2018" name="Mycol. Prog.">
        <title>Coniella lustricola, a new species from submerged detritus.</title>
        <authorList>
            <person name="Raudabaugh D.B."/>
            <person name="Iturriaga T."/>
            <person name="Carver A."/>
            <person name="Mondo S."/>
            <person name="Pangilinan J."/>
            <person name="Lipzen A."/>
            <person name="He G."/>
            <person name="Amirebrahimi M."/>
            <person name="Grigoriev I.V."/>
            <person name="Miller A.N."/>
        </authorList>
    </citation>
    <scope>NUCLEOTIDE SEQUENCE [LARGE SCALE GENOMIC DNA]</scope>
    <source>
        <strain evidence="3 4">B22-T-1</strain>
    </source>
</reference>
<name>A0A2T3A1S3_9PEZI</name>
<organism evidence="3 4">
    <name type="scientific">Coniella lustricola</name>
    <dbReference type="NCBI Taxonomy" id="2025994"/>
    <lineage>
        <taxon>Eukaryota</taxon>
        <taxon>Fungi</taxon>
        <taxon>Dikarya</taxon>
        <taxon>Ascomycota</taxon>
        <taxon>Pezizomycotina</taxon>
        <taxon>Sordariomycetes</taxon>
        <taxon>Sordariomycetidae</taxon>
        <taxon>Diaporthales</taxon>
        <taxon>Schizoparmaceae</taxon>
        <taxon>Coniella</taxon>
    </lineage>
</organism>
<dbReference type="EMBL" id="KZ678507">
    <property type="protein sequence ID" value="PSR81250.1"/>
    <property type="molecule type" value="Genomic_DNA"/>
</dbReference>
<dbReference type="InParanoid" id="A0A2T3A1S3"/>
<proteinExistence type="predicted"/>
<dbReference type="Proteomes" id="UP000241462">
    <property type="component" value="Unassembled WGS sequence"/>
</dbReference>
<dbReference type="STRING" id="2025994.A0A2T3A1S3"/>
<feature type="region of interest" description="Disordered" evidence="1">
    <location>
        <begin position="509"/>
        <end position="536"/>
    </location>
</feature>